<dbReference type="PANTHER" id="PTHR39206:SF1">
    <property type="entry name" value="SLL8004 PROTEIN"/>
    <property type="match status" value="1"/>
</dbReference>
<dbReference type="Pfam" id="PF13671">
    <property type="entry name" value="AAA_33"/>
    <property type="match status" value="1"/>
</dbReference>
<dbReference type="Gene3D" id="3.40.50.300">
    <property type="entry name" value="P-loop containing nucleotide triphosphate hydrolases"/>
    <property type="match status" value="1"/>
</dbReference>
<sequence>MKKYILYAGVNGAGKSTLYRTTHYQDTMPRINTDEILREFGDWRNTADLMKAGRIAIERLNSYLQEGITFNQETTLCGHTILRTIHRAKQLGYGIELHYVGVDSPEIAKQRIAERVKMGGHGIPDRDVEKRFGESFRNLHEVIGLCDLAALYDNTNEFRRFAIYKCGEIVRLSKNTPEWYLKWRKGYY</sequence>
<dbReference type="Proteomes" id="UP001055091">
    <property type="component" value="Unassembled WGS sequence"/>
</dbReference>
<dbReference type="PANTHER" id="PTHR39206">
    <property type="entry name" value="SLL8004 PROTEIN"/>
    <property type="match status" value="1"/>
</dbReference>
<accession>A0AA37JSS1</accession>
<dbReference type="AlphaFoldDB" id="A0AA37JSS1"/>
<dbReference type="RefSeq" id="WP_118041582.1">
    <property type="nucleotide sequence ID" value="NZ_BQNJ01000002.1"/>
</dbReference>
<dbReference type="SUPFAM" id="SSF52540">
    <property type="entry name" value="P-loop containing nucleoside triphosphate hydrolases"/>
    <property type="match status" value="1"/>
</dbReference>
<evidence type="ECO:0000313" key="1">
    <source>
        <dbReference type="EMBL" id="GKH04521.1"/>
    </source>
</evidence>
<reference evidence="1" key="1">
    <citation type="submission" date="2022-01" db="EMBL/GenBank/DDBJ databases">
        <title>Novel bile acid biosynthetic pathways are enriched in the microbiome of centenarians.</title>
        <authorList>
            <person name="Sato Y."/>
            <person name="Atarashi K."/>
            <person name="Plichta R.D."/>
            <person name="Arai Y."/>
            <person name="Sasajima S."/>
            <person name="Kearney M.S."/>
            <person name="Suda W."/>
            <person name="Takeshita K."/>
            <person name="Sasaki T."/>
            <person name="Okamoto S."/>
            <person name="Skelly N.A."/>
            <person name="Okamura Y."/>
            <person name="Vlamakis H."/>
            <person name="Li Y."/>
            <person name="Tanoue T."/>
            <person name="Takei H."/>
            <person name="Nittono H."/>
            <person name="Narushima S."/>
            <person name="Irie J."/>
            <person name="Itoh H."/>
            <person name="Moriya K."/>
            <person name="Sugiura Y."/>
            <person name="Suematsu M."/>
            <person name="Moritoki N."/>
            <person name="Shibata S."/>
            <person name="Littman R.D."/>
            <person name="Fischbach A.M."/>
            <person name="Uwamino Y."/>
            <person name="Inoue T."/>
            <person name="Honda A."/>
            <person name="Hattori M."/>
            <person name="Murai T."/>
            <person name="Xavier J.R."/>
            <person name="Hirose N."/>
            <person name="Honda K."/>
        </authorList>
    </citation>
    <scope>NUCLEOTIDE SEQUENCE</scope>
    <source>
        <strain evidence="1">CE91-St55</strain>
    </source>
</reference>
<dbReference type="EMBL" id="BQNJ01000002">
    <property type="protein sequence ID" value="GKH04521.1"/>
    <property type="molecule type" value="Genomic_DNA"/>
</dbReference>
<protein>
    <submittedName>
        <fullName evidence="1">ATPase</fullName>
    </submittedName>
</protein>
<name>A0AA37JSS1_9FIRM</name>
<gene>
    <name evidence="1" type="ORF">CE91St55_65020</name>
</gene>
<evidence type="ECO:0000313" key="2">
    <source>
        <dbReference type="Proteomes" id="UP001055091"/>
    </source>
</evidence>
<dbReference type="InterPro" id="IPR027417">
    <property type="entry name" value="P-loop_NTPase"/>
</dbReference>
<organism evidence="1 2">
    <name type="scientific">Hungatella hathewayi</name>
    <dbReference type="NCBI Taxonomy" id="154046"/>
    <lineage>
        <taxon>Bacteria</taxon>
        <taxon>Bacillati</taxon>
        <taxon>Bacillota</taxon>
        <taxon>Clostridia</taxon>
        <taxon>Lachnospirales</taxon>
        <taxon>Lachnospiraceae</taxon>
        <taxon>Hungatella</taxon>
    </lineage>
</organism>
<proteinExistence type="predicted"/>
<comment type="caution">
    <text evidence="1">The sequence shown here is derived from an EMBL/GenBank/DDBJ whole genome shotgun (WGS) entry which is preliminary data.</text>
</comment>